<proteinExistence type="predicted"/>
<feature type="transmembrane region" description="Helical" evidence="1">
    <location>
        <begin position="83"/>
        <end position="103"/>
    </location>
</feature>
<gene>
    <name evidence="2" type="ORF">EDD54_0265</name>
</gene>
<feature type="transmembrane region" description="Helical" evidence="1">
    <location>
        <begin position="44"/>
        <end position="62"/>
    </location>
</feature>
<accession>A0A4R6RJ25</accession>
<dbReference type="PANTHER" id="PTHR38592">
    <property type="entry name" value="BLL4819 PROTEIN"/>
    <property type="match status" value="1"/>
</dbReference>
<dbReference type="RefSeq" id="WP_126537303.1">
    <property type="nucleotide sequence ID" value="NZ_BSPM01000008.1"/>
</dbReference>
<dbReference type="AlphaFoldDB" id="A0A4R6RJ25"/>
<evidence type="ECO:0000313" key="2">
    <source>
        <dbReference type="EMBL" id="TDP86394.1"/>
    </source>
</evidence>
<reference evidence="2 3" key="1">
    <citation type="submission" date="2019-03" db="EMBL/GenBank/DDBJ databases">
        <title>Genomic Encyclopedia of Type Strains, Phase IV (KMG-IV): sequencing the most valuable type-strain genomes for metagenomic binning, comparative biology and taxonomic classification.</title>
        <authorList>
            <person name="Goeker M."/>
        </authorList>
    </citation>
    <scope>NUCLEOTIDE SEQUENCE [LARGE SCALE GENOMIC DNA]</scope>
    <source>
        <strain evidence="2 3">DSM 102969</strain>
    </source>
</reference>
<evidence type="ECO:0000313" key="3">
    <source>
        <dbReference type="Proteomes" id="UP000294547"/>
    </source>
</evidence>
<evidence type="ECO:0000256" key="1">
    <source>
        <dbReference type="SAM" id="Phobius"/>
    </source>
</evidence>
<protein>
    <recommendedName>
        <fullName evidence="4">OpgC protein</fullName>
    </recommendedName>
</protein>
<dbReference type="Proteomes" id="UP000294547">
    <property type="component" value="Unassembled WGS sequence"/>
</dbReference>
<keyword evidence="1" id="KW-1133">Transmembrane helix</keyword>
<dbReference type="PANTHER" id="PTHR38592:SF3">
    <property type="entry name" value="BLL4819 PROTEIN"/>
    <property type="match status" value="1"/>
</dbReference>
<organism evidence="2 3">
    <name type="scientific">Oharaeibacter diazotrophicus</name>
    <dbReference type="NCBI Taxonomy" id="1920512"/>
    <lineage>
        <taxon>Bacteria</taxon>
        <taxon>Pseudomonadati</taxon>
        <taxon>Pseudomonadota</taxon>
        <taxon>Alphaproteobacteria</taxon>
        <taxon>Hyphomicrobiales</taxon>
        <taxon>Pleomorphomonadaceae</taxon>
        <taxon>Oharaeibacter</taxon>
    </lineage>
</organism>
<feature type="transmembrane region" description="Helical" evidence="1">
    <location>
        <begin position="12"/>
        <end position="32"/>
    </location>
</feature>
<feature type="transmembrane region" description="Helical" evidence="1">
    <location>
        <begin position="138"/>
        <end position="157"/>
    </location>
</feature>
<keyword evidence="3" id="KW-1185">Reference proteome</keyword>
<comment type="caution">
    <text evidence="2">The sequence shown here is derived from an EMBL/GenBank/DDBJ whole genome shotgun (WGS) entry which is preliminary data.</text>
</comment>
<feature type="transmembrane region" description="Helical" evidence="1">
    <location>
        <begin position="207"/>
        <end position="230"/>
    </location>
</feature>
<evidence type="ECO:0008006" key="4">
    <source>
        <dbReference type="Google" id="ProtNLM"/>
    </source>
</evidence>
<name>A0A4R6RJ25_9HYPH</name>
<keyword evidence="1" id="KW-0812">Transmembrane</keyword>
<dbReference type="PIRSF" id="PIRSF028704">
    <property type="entry name" value="UPC028704"/>
    <property type="match status" value="1"/>
</dbReference>
<feature type="transmembrane region" description="Helical" evidence="1">
    <location>
        <begin position="169"/>
        <end position="195"/>
    </location>
</feature>
<dbReference type="Pfam" id="PF10129">
    <property type="entry name" value="OpgC_C"/>
    <property type="match status" value="1"/>
</dbReference>
<feature type="transmembrane region" description="Helical" evidence="1">
    <location>
        <begin position="283"/>
        <end position="301"/>
    </location>
</feature>
<feature type="transmembrane region" description="Helical" evidence="1">
    <location>
        <begin position="242"/>
        <end position="263"/>
    </location>
</feature>
<sequence>MRRLAILDGMRGYFLVFMMLNHLTFEGGYRLVRINHGELGYVQDAQGFVFLSGLLVGMVYARTMAKRGFSAVREKIHGRAFELYLYALGCLLAIGLAGVVLPGPQDYWKDWLWQLTDGNPGFAAAAALLLFQPTYLDILPQYIVYMIAAPFLVRLVVEGRAATVLAGSLALWALVQFGLHLPLANALDAAMAAAWPGLMLRAHFNVLAWQIVFVSGLVAGALTASGGIDWNRVFDPARPGPALAALAVVVLFAAYRLGFTWGLVPDVLAERFARLDMRGEFSAVYLLNFAALGYLVTWTIVAGGRRERGVAPAAGRTLRRLFELPFLRLIGRNSLQVYAYHAVAIYLLRAATAHHPVEGEVAKTAVALAAVASLALPALWWERRAERARLAAAGA</sequence>
<dbReference type="EMBL" id="SNXY01000006">
    <property type="protein sequence ID" value="TDP86394.1"/>
    <property type="molecule type" value="Genomic_DNA"/>
</dbReference>
<dbReference type="OrthoDB" id="9775975at2"/>
<keyword evidence="1" id="KW-0472">Membrane</keyword>
<dbReference type="InterPro" id="IPR014550">
    <property type="entry name" value="UCP028704_OpgC"/>
</dbReference>